<organism evidence="2 3">
    <name type="scientific">Agathobaculum faecis</name>
    <dbReference type="NCBI Taxonomy" id="2763013"/>
    <lineage>
        <taxon>Bacteria</taxon>
        <taxon>Bacillati</taxon>
        <taxon>Bacillota</taxon>
        <taxon>Clostridia</taxon>
        <taxon>Eubacteriales</taxon>
        <taxon>Butyricicoccaceae</taxon>
        <taxon>Agathobaculum</taxon>
    </lineage>
</organism>
<reference evidence="2" key="1">
    <citation type="submission" date="2020-08" db="EMBL/GenBank/DDBJ databases">
        <title>Genome public.</title>
        <authorList>
            <person name="Liu C."/>
            <person name="Sun Q."/>
        </authorList>
    </citation>
    <scope>NUCLEOTIDE SEQUENCE</scope>
    <source>
        <strain evidence="2">NSJ-28</strain>
    </source>
</reference>
<dbReference type="Proteomes" id="UP000606499">
    <property type="component" value="Unassembled WGS sequence"/>
</dbReference>
<accession>A0A923RZJ4</accession>
<protein>
    <submittedName>
        <fullName evidence="2">DUF2975 domain-containing protein</fullName>
    </submittedName>
</protein>
<keyword evidence="1" id="KW-0812">Transmembrane</keyword>
<dbReference type="AlphaFoldDB" id="A0A923RZJ4"/>
<feature type="transmembrane region" description="Helical" evidence="1">
    <location>
        <begin position="48"/>
        <end position="69"/>
    </location>
</feature>
<keyword evidence="3" id="KW-1185">Reference proteome</keyword>
<gene>
    <name evidence="2" type="ORF">H8S45_12860</name>
</gene>
<proteinExistence type="predicted"/>
<name>A0A923RZJ4_9FIRM</name>
<evidence type="ECO:0000313" key="3">
    <source>
        <dbReference type="Proteomes" id="UP000606499"/>
    </source>
</evidence>
<keyword evidence="1" id="KW-1133">Transmembrane helix</keyword>
<sequence>MVVVRLVYGTWLLFQPAEMLVEHFSLGVSWTGTEGWRGAVRFACGISFWWSTLFWIVIAGILWLGCAIFRGIDRQGTPFLPCHVRAVRGIGLLVMALGLLRGSLPELLYTVCGFALERQETLLRGGVRIVMEAGGGSLINWNYLLLGGVVLCLSYAFAYGAHLQQEADETL</sequence>
<evidence type="ECO:0000256" key="1">
    <source>
        <dbReference type="SAM" id="Phobius"/>
    </source>
</evidence>
<evidence type="ECO:0000313" key="2">
    <source>
        <dbReference type="EMBL" id="MBC5726345.1"/>
    </source>
</evidence>
<dbReference type="RefSeq" id="WP_054328073.1">
    <property type="nucleotide sequence ID" value="NZ_JACOPL010000014.1"/>
</dbReference>
<comment type="caution">
    <text evidence="2">The sequence shown here is derived from an EMBL/GenBank/DDBJ whole genome shotgun (WGS) entry which is preliminary data.</text>
</comment>
<keyword evidence="1" id="KW-0472">Membrane</keyword>
<dbReference type="EMBL" id="JACOPL010000014">
    <property type="protein sequence ID" value="MBC5726345.1"/>
    <property type="molecule type" value="Genomic_DNA"/>
</dbReference>
<feature type="transmembrane region" description="Helical" evidence="1">
    <location>
        <begin position="141"/>
        <end position="161"/>
    </location>
</feature>